<evidence type="ECO:0000313" key="2">
    <source>
        <dbReference type="EMBL" id="CAE7061965.1"/>
    </source>
</evidence>
<accession>A0A8H3DSU7</accession>
<dbReference type="EMBL" id="CAJNJQ010000185">
    <property type="protein sequence ID" value="CAE7061965.1"/>
    <property type="molecule type" value="Genomic_DNA"/>
</dbReference>
<evidence type="ECO:0000313" key="3">
    <source>
        <dbReference type="Proteomes" id="UP000663827"/>
    </source>
</evidence>
<sequence length="1041" mass="120423">SARALALDHNSPMLDAPASKLFSTSSFIAVARSTTTCPDVIRWTDSLSMDFMVCVVSAISVWVYRTFSDVEVERKRSPAQPRASTFDLNRVIHRISATTYLSLMETTRLGLRMPPEILSLVLECLDYTSDISQFSLVCRSWYKHAFPHLHRHITIKSHFRLKMLVSRLDSEVDHECQIGHHLRALTIALPRRDLYLQTSIRPLFNHFGRAVSRLVRLELLEWTAGIPLKIIKVFKSFYDHCPRLRWLAIHPQRALSVYNNEHLSRVFIFKDMRMLDIKWEYIGASKVSNSSNVPNEIAETIESSPDLHELHLQLSSQKRAFNKLWKPSELFRQLKNPLTHLRQLSIGGSYEVDWESFLQDQSQYPLRRFFEHHPFLHTIEFHGQMDAVFEPNMAAHLFPSVKTFVGPIALCAGIVASPLAEQLERLNVVYVWSDPPKSYDHIFNTLARTIKPLPELQDFSVTTKMYYLYPADLSMLQTNDLNTFFSAMPNLRLVMITVPITIAEIVQPLRHVPHLAELRIRDPEWSTIEDVIDGRSHVLRMSSLTLPYGLCISATTNYYYSMETTSLGLRILPEILSLVLESLDSADMSRSSLVCRSWYKQAFPYLHRHITIKSHSRLETLFSRLDSEAGHECQIGHNLRALTIALTRRDIYRQTRPMLSRFVRAVSRLVRLELLEWTSGLLRTTTSIFKSIRDHCPRLRWLITHPKCPLSVYNNEHSHAITKLSQVFIFGDMTMLDIKWQYIKVSNSSNVPNVIIETIESSPDLHRLHLALSSKSRSGKLWKPSELFRQLNNPLVHLRQLSIGGGYEVDWETFLRDRSQHPLRRFFEHHPLLHTIEFHGHMDVVFEPNLAAQLFPSVKSFVGPIALCAGIVASPLAEQLERLNIAYIWNNPPESYNHTFTTLAGVIRPLPILQTFFVTMKTYYYCPEPPMLQANNLNTFLSAMPNVQSVLITAPVKMAEVVQPLRHVPHLTELCVRDPERSTIEDVIEYKRVARDMFDVCPMLKRMSRMRRRYQITVNRRIDRFNDTSEILLDIVAPSRW</sequence>
<organism evidence="2 3">
    <name type="scientific">Rhizoctonia solani</name>
    <dbReference type="NCBI Taxonomy" id="456999"/>
    <lineage>
        <taxon>Eukaryota</taxon>
        <taxon>Fungi</taxon>
        <taxon>Dikarya</taxon>
        <taxon>Basidiomycota</taxon>
        <taxon>Agaricomycotina</taxon>
        <taxon>Agaricomycetes</taxon>
        <taxon>Cantharellales</taxon>
        <taxon>Ceratobasidiaceae</taxon>
        <taxon>Rhizoctonia</taxon>
    </lineage>
</organism>
<feature type="non-terminal residue" evidence="2">
    <location>
        <position position="1"/>
    </location>
</feature>
<dbReference type="SMART" id="SM00256">
    <property type="entry name" value="FBOX"/>
    <property type="match status" value="2"/>
</dbReference>
<comment type="caution">
    <text evidence="2">The sequence shown here is derived from an EMBL/GenBank/DDBJ whole genome shotgun (WGS) entry which is preliminary data.</text>
</comment>
<dbReference type="SUPFAM" id="SSF81383">
    <property type="entry name" value="F-box domain"/>
    <property type="match status" value="2"/>
</dbReference>
<dbReference type="PANTHER" id="PTHR38926:SF5">
    <property type="entry name" value="F-BOX AND LEUCINE-RICH REPEAT PROTEIN 6"/>
    <property type="match status" value="1"/>
</dbReference>
<feature type="domain" description="F-box" evidence="1">
    <location>
        <begin position="572"/>
        <end position="610"/>
    </location>
</feature>
<dbReference type="Pfam" id="PF12937">
    <property type="entry name" value="F-box-like"/>
    <property type="match status" value="2"/>
</dbReference>
<dbReference type="PANTHER" id="PTHR38926">
    <property type="entry name" value="F-BOX DOMAIN CONTAINING PROTEIN, EXPRESSED"/>
    <property type="match status" value="1"/>
</dbReference>
<dbReference type="CDD" id="cd09917">
    <property type="entry name" value="F-box_SF"/>
    <property type="match status" value="1"/>
</dbReference>
<dbReference type="InterPro" id="IPR001810">
    <property type="entry name" value="F-box_dom"/>
</dbReference>
<dbReference type="InterPro" id="IPR036047">
    <property type="entry name" value="F-box-like_dom_sf"/>
</dbReference>
<dbReference type="Gene3D" id="3.80.10.10">
    <property type="entry name" value="Ribonuclease Inhibitor"/>
    <property type="match status" value="1"/>
</dbReference>
<evidence type="ECO:0000259" key="1">
    <source>
        <dbReference type="SMART" id="SM00256"/>
    </source>
</evidence>
<proteinExistence type="predicted"/>
<dbReference type="AlphaFoldDB" id="A0A8H3DSU7"/>
<reference evidence="2" key="1">
    <citation type="submission" date="2021-01" db="EMBL/GenBank/DDBJ databases">
        <authorList>
            <person name="Kaushik A."/>
        </authorList>
    </citation>
    <scope>NUCLEOTIDE SEQUENCE</scope>
    <source>
        <strain evidence="2">AG5</strain>
    </source>
</reference>
<name>A0A8H3DSU7_9AGAM</name>
<dbReference type="InterPro" id="IPR032675">
    <property type="entry name" value="LRR_dom_sf"/>
</dbReference>
<gene>
    <name evidence="2" type="ORF">RDB_LOCUS8552</name>
</gene>
<feature type="domain" description="F-box" evidence="1">
    <location>
        <begin position="113"/>
        <end position="154"/>
    </location>
</feature>
<dbReference type="Gene3D" id="1.20.1280.50">
    <property type="match status" value="1"/>
</dbReference>
<protein>
    <recommendedName>
        <fullName evidence="1">F-box domain-containing protein</fullName>
    </recommendedName>
</protein>
<dbReference type="Proteomes" id="UP000663827">
    <property type="component" value="Unassembled WGS sequence"/>
</dbReference>